<feature type="compositionally biased region" description="Polar residues" evidence="1">
    <location>
        <begin position="137"/>
        <end position="157"/>
    </location>
</feature>
<protein>
    <submittedName>
        <fullName evidence="2">Uncharacterized protein</fullName>
    </submittedName>
</protein>
<feature type="compositionally biased region" description="Basic and acidic residues" evidence="1">
    <location>
        <begin position="69"/>
        <end position="79"/>
    </location>
</feature>
<gene>
    <name evidence="2" type="ORF">NTJ_15376</name>
</gene>
<sequence>MGPFQPTRPDVKRDHFNRRGQLTSGTISTDDTSCQTGLLQPMGPVANGTISTDKTSCRTGPFQPTTPAAKRDHFNRRDQLPNGTISTDGPPSYQTGPFQPTGRPDTIGTISTDGASCQTGPFQPTRPVTKRDHFNRQDQLPNGTISTDKTSCQTGPFQPTRPVAKRDHFNRRDQLPKGTISTDGPPRYHRDHFNRRDQLPNGTNSTHRLDNFPVWFGMYGVGFQC</sequence>
<feature type="compositionally biased region" description="Polar residues" evidence="1">
    <location>
        <begin position="81"/>
        <end position="98"/>
    </location>
</feature>
<feature type="compositionally biased region" description="Polar residues" evidence="1">
    <location>
        <begin position="20"/>
        <end position="38"/>
    </location>
</feature>
<proteinExistence type="predicted"/>
<feature type="region of interest" description="Disordered" evidence="1">
    <location>
        <begin position="1"/>
        <end position="207"/>
    </location>
</feature>
<evidence type="ECO:0000313" key="2">
    <source>
        <dbReference type="EMBL" id="BET02558.1"/>
    </source>
</evidence>
<dbReference type="Proteomes" id="UP001307889">
    <property type="component" value="Chromosome 14"/>
</dbReference>
<feature type="compositionally biased region" description="Polar residues" evidence="1">
    <location>
        <begin position="108"/>
        <end position="122"/>
    </location>
</feature>
<feature type="compositionally biased region" description="Polar residues" evidence="1">
    <location>
        <begin position="48"/>
        <end position="66"/>
    </location>
</feature>
<evidence type="ECO:0000313" key="3">
    <source>
        <dbReference type="Proteomes" id="UP001307889"/>
    </source>
</evidence>
<name>A0ABN7BFS2_9HEMI</name>
<organism evidence="2 3">
    <name type="scientific">Nesidiocoris tenuis</name>
    <dbReference type="NCBI Taxonomy" id="355587"/>
    <lineage>
        <taxon>Eukaryota</taxon>
        <taxon>Metazoa</taxon>
        <taxon>Ecdysozoa</taxon>
        <taxon>Arthropoda</taxon>
        <taxon>Hexapoda</taxon>
        <taxon>Insecta</taxon>
        <taxon>Pterygota</taxon>
        <taxon>Neoptera</taxon>
        <taxon>Paraneoptera</taxon>
        <taxon>Hemiptera</taxon>
        <taxon>Heteroptera</taxon>
        <taxon>Panheteroptera</taxon>
        <taxon>Cimicomorpha</taxon>
        <taxon>Miridae</taxon>
        <taxon>Dicyphina</taxon>
        <taxon>Nesidiocoris</taxon>
    </lineage>
</organism>
<feature type="compositionally biased region" description="Basic and acidic residues" evidence="1">
    <location>
        <begin position="164"/>
        <end position="175"/>
    </location>
</feature>
<accession>A0ABN7BFS2</accession>
<keyword evidence="3" id="KW-1185">Reference proteome</keyword>
<dbReference type="EMBL" id="AP028922">
    <property type="protein sequence ID" value="BET02558.1"/>
    <property type="molecule type" value="Genomic_DNA"/>
</dbReference>
<evidence type="ECO:0000256" key="1">
    <source>
        <dbReference type="SAM" id="MobiDB-lite"/>
    </source>
</evidence>
<reference evidence="2 3" key="1">
    <citation type="submission" date="2023-09" db="EMBL/GenBank/DDBJ databases">
        <title>Nesidiocoris tenuis whole genome shotgun sequence.</title>
        <authorList>
            <person name="Shibata T."/>
            <person name="Shimoda M."/>
            <person name="Kobayashi T."/>
            <person name="Uehara T."/>
        </authorList>
    </citation>
    <scope>NUCLEOTIDE SEQUENCE [LARGE SCALE GENOMIC DNA]</scope>
    <source>
        <strain evidence="2 3">Japan</strain>
    </source>
</reference>